<dbReference type="RefSeq" id="WP_109767962.1">
    <property type="nucleotide sequence ID" value="NZ_OZ252232.1"/>
</dbReference>
<dbReference type="Pfam" id="PF10016">
    <property type="entry name" value="DUF2259"/>
    <property type="match status" value="1"/>
</dbReference>
<dbReference type="InterPro" id="IPR018725">
    <property type="entry name" value="DUF2259_secreted"/>
</dbReference>
<proteinExistence type="predicted"/>
<accession>A0A3A8ADT0</accession>
<dbReference type="Proteomes" id="UP000246132">
    <property type="component" value="Unassembled WGS sequence"/>
</dbReference>
<evidence type="ECO:0000313" key="2">
    <source>
        <dbReference type="EMBL" id="RKF08066.1"/>
    </source>
</evidence>
<feature type="signal peptide" evidence="1">
    <location>
        <begin position="1"/>
        <end position="22"/>
    </location>
</feature>
<protein>
    <submittedName>
        <fullName evidence="2">DUF2259 domain-containing protein</fullName>
    </submittedName>
</protein>
<keyword evidence="1" id="KW-0732">Signal</keyword>
<dbReference type="OrthoDB" id="65722at2"/>
<dbReference type="EMBL" id="QFWV02000002">
    <property type="protein sequence ID" value="RKF08066.1"/>
    <property type="molecule type" value="Genomic_DNA"/>
</dbReference>
<gene>
    <name evidence="2" type="ORF">DEM25_001700</name>
</gene>
<keyword evidence="3" id="KW-1185">Reference proteome</keyword>
<sequence>MVERFFCRLRACLALALLTAFAVFGALAPAKAGDAATLNVLGFSSDGAIFAFEEYGVQDGSGFPYANRYYIDTATDTFLPGSPIRKRIDDETASVAEARAQARAVGETTISDALLAANGGVLAGFNPITEIGADPFRMVVNPRPVNPPIDAPLEVRLTELSFLAEPPCDGVTDASIGFRLVKIDPTPGGSTELLNEDESVPSSRGCPLGYAIGGIQTFYPDKADPVFAVLIAIRSFGFEGPDFRWMAVTAPMMP</sequence>
<evidence type="ECO:0000313" key="3">
    <source>
        <dbReference type="Proteomes" id="UP000246132"/>
    </source>
</evidence>
<evidence type="ECO:0000256" key="1">
    <source>
        <dbReference type="SAM" id="SignalP"/>
    </source>
</evidence>
<dbReference type="AlphaFoldDB" id="A0A3A8ADT0"/>
<name>A0A3A8ADT0_9HYPH</name>
<feature type="chain" id="PRO_5018577873" evidence="1">
    <location>
        <begin position="23"/>
        <end position="254"/>
    </location>
</feature>
<organism evidence="2 3">
    <name type="scientific">Oceaniradius stylonematis</name>
    <dbReference type="NCBI Taxonomy" id="2184161"/>
    <lineage>
        <taxon>Bacteria</taxon>
        <taxon>Pseudomonadati</taxon>
        <taxon>Pseudomonadota</taxon>
        <taxon>Alphaproteobacteria</taxon>
        <taxon>Hyphomicrobiales</taxon>
        <taxon>Ahrensiaceae</taxon>
        <taxon>Oceaniradius</taxon>
    </lineage>
</organism>
<comment type="caution">
    <text evidence="2">The sequence shown here is derived from an EMBL/GenBank/DDBJ whole genome shotgun (WGS) entry which is preliminary data.</text>
</comment>
<reference evidence="2 3" key="1">
    <citation type="journal article" date="2018" name="Int. J. Syst. Bacteriol.">
        <title>Oceaniradius stylonemae gen. nov., sp. nov., isolated from a red alga, Stylonema cornu-cervi.</title>
        <authorList>
            <person name="Jeong S."/>
        </authorList>
    </citation>
    <scope>NUCLEOTIDE SEQUENCE [LARGE SCALE GENOMIC DNA]</scope>
    <source>
        <strain evidence="2 3">StC1</strain>
    </source>
</reference>